<dbReference type="EMBL" id="WIXI01000041">
    <property type="protein sequence ID" value="MQY46645.1"/>
    <property type="molecule type" value="Genomic_DNA"/>
</dbReference>
<dbReference type="RefSeq" id="WP_153354130.1">
    <property type="nucleotide sequence ID" value="NZ_JAYKOO010000014.1"/>
</dbReference>
<evidence type="ECO:0000313" key="1">
    <source>
        <dbReference type="EMBL" id="MQY46645.1"/>
    </source>
</evidence>
<evidence type="ECO:0000313" key="2">
    <source>
        <dbReference type="Proteomes" id="UP000435138"/>
    </source>
</evidence>
<gene>
    <name evidence="1" type="ORF">GAO09_11395</name>
</gene>
<comment type="caution">
    <text evidence="1">The sequence shown here is derived from an EMBL/GenBank/DDBJ whole genome shotgun (WGS) entry which is preliminary data.</text>
</comment>
<accession>A0A6A8A5T9</accession>
<dbReference type="AlphaFoldDB" id="A0A6A8A5T9"/>
<dbReference type="Proteomes" id="UP000435138">
    <property type="component" value="Unassembled WGS sequence"/>
</dbReference>
<protein>
    <submittedName>
        <fullName evidence="1">Uncharacterized protein</fullName>
    </submittedName>
</protein>
<sequence>MPRKNRISYSTEAGPGGQTAISTLLSSWTTTFETPLSPVASATLILIIPSPVYRENSAADSPSLQAISSTDTPACAAWMTASSYFDDIRSLIAANLFPLYIAKMKA</sequence>
<name>A0A6A8A5T9_9HYPH</name>
<reference evidence="1 2" key="1">
    <citation type="submission" date="2019-11" db="EMBL/GenBank/DDBJ databases">
        <title>Genome analysis of Rhizobacterium cereale a novel genus and species isolated from maize roots in North Spain.</title>
        <authorList>
            <person name="Menendez E."/>
            <person name="Flores-Felix J.D."/>
            <person name="Ramirez-Bahena M.-H."/>
            <person name="Igual J.M."/>
            <person name="Garcia-Fraile P."/>
            <person name="Peix A."/>
            <person name="Velazquez E."/>
        </authorList>
    </citation>
    <scope>NUCLEOTIDE SEQUENCE [LARGE SCALE GENOMIC DNA]</scope>
    <source>
        <strain evidence="1 2">RZME27</strain>
    </source>
</reference>
<proteinExistence type="predicted"/>
<keyword evidence="2" id="KW-1185">Reference proteome</keyword>
<organism evidence="1 2">
    <name type="scientific">Endobacterium cereale</name>
    <dbReference type="NCBI Taxonomy" id="2663029"/>
    <lineage>
        <taxon>Bacteria</taxon>
        <taxon>Pseudomonadati</taxon>
        <taxon>Pseudomonadota</taxon>
        <taxon>Alphaproteobacteria</taxon>
        <taxon>Hyphomicrobiales</taxon>
        <taxon>Rhizobiaceae</taxon>
        <taxon>Endobacterium</taxon>
    </lineage>
</organism>